<name>A0AA94HLX2_9MICO</name>
<dbReference type="EMBL" id="FOZN01000002">
    <property type="protein sequence ID" value="SFS09304.1"/>
    <property type="molecule type" value="Genomic_DNA"/>
</dbReference>
<comment type="caution">
    <text evidence="2">The sequence shown here is derived from an EMBL/GenBank/DDBJ whole genome shotgun (WGS) entry which is preliminary data.</text>
</comment>
<reference evidence="2 3" key="1">
    <citation type="submission" date="2016-10" db="EMBL/GenBank/DDBJ databases">
        <authorList>
            <person name="Varghese N."/>
            <person name="Submissions S."/>
        </authorList>
    </citation>
    <scope>NUCLEOTIDE SEQUENCE [LARGE SCALE GENOMIC DNA]</scope>
    <source>
        <strain evidence="2 3">IAM 15147</strain>
    </source>
</reference>
<dbReference type="Proteomes" id="UP000198506">
    <property type="component" value="Unassembled WGS sequence"/>
</dbReference>
<keyword evidence="3" id="KW-1185">Reference proteome</keyword>
<organism evidence="2 3">
    <name type="scientific">Agrococcus baldri</name>
    <dbReference type="NCBI Taxonomy" id="153730"/>
    <lineage>
        <taxon>Bacteria</taxon>
        <taxon>Bacillati</taxon>
        <taxon>Actinomycetota</taxon>
        <taxon>Actinomycetes</taxon>
        <taxon>Micrococcales</taxon>
        <taxon>Microbacteriaceae</taxon>
        <taxon>Agrococcus</taxon>
    </lineage>
</organism>
<dbReference type="AlphaFoldDB" id="A0AA94HLX2"/>
<gene>
    <name evidence="2" type="ORF">SAMN04487783_1238</name>
</gene>
<proteinExistence type="predicted"/>
<sequence>MQAGPGVGSWPEVAGEVAVDGKRDRRLEDWVELAAAAVERARRSIGDDEVARRVDAGVTDEDYEVVVRVLRTMGRDLQSTGPDLSALDARLRAGHVEQHPHVPEPPDDVMGADAAPAAVERNPEPTLADLPAHERANLTPAELARKLARLRNPVLPHPRRGRGV</sequence>
<feature type="region of interest" description="Disordered" evidence="1">
    <location>
        <begin position="1"/>
        <end position="21"/>
    </location>
</feature>
<protein>
    <submittedName>
        <fullName evidence="2">Uncharacterized protein</fullName>
    </submittedName>
</protein>
<evidence type="ECO:0000313" key="3">
    <source>
        <dbReference type="Proteomes" id="UP000198506"/>
    </source>
</evidence>
<evidence type="ECO:0000313" key="2">
    <source>
        <dbReference type="EMBL" id="SFS09304.1"/>
    </source>
</evidence>
<accession>A0AA94HLX2</accession>
<evidence type="ECO:0000256" key="1">
    <source>
        <dbReference type="SAM" id="MobiDB-lite"/>
    </source>
</evidence>